<reference evidence="1" key="1">
    <citation type="submission" date="2020-08" db="EMBL/GenBank/DDBJ databases">
        <title>Multicomponent nature underlies the extraordinary mechanical properties of spider dragline silk.</title>
        <authorList>
            <person name="Kono N."/>
            <person name="Nakamura H."/>
            <person name="Mori M."/>
            <person name="Yoshida Y."/>
            <person name="Ohtoshi R."/>
            <person name="Malay A.D."/>
            <person name="Moran D.A.P."/>
            <person name="Tomita M."/>
            <person name="Numata K."/>
            <person name="Arakawa K."/>
        </authorList>
    </citation>
    <scope>NUCLEOTIDE SEQUENCE</scope>
</reference>
<proteinExistence type="predicted"/>
<accession>A0A8X6UAP5</accession>
<protein>
    <submittedName>
        <fullName evidence="1">Uncharacterized protein</fullName>
    </submittedName>
</protein>
<dbReference type="Proteomes" id="UP000887013">
    <property type="component" value="Unassembled WGS sequence"/>
</dbReference>
<dbReference type="AlphaFoldDB" id="A0A8X6UAP5"/>
<keyword evidence="2" id="KW-1185">Reference proteome</keyword>
<evidence type="ECO:0000313" key="2">
    <source>
        <dbReference type="Proteomes" id="UP000887013"/>
    </source>
</evidence>
<name>A0A8X6UAP5_NEPPI</name>
<organism evidence="1 2">
    <name type="scientific">Nephila pilipes</name>
    <name type="common">Giant wood spider</name>
    <name type="synonym">Nephila maculata</name>
    <dbReference type="NCBI Taxonomy" id="299642"/>
    <lineage>
        <taxon>Eukaryota</taxon>
        <taxon>Metazoa</taxon>
        <taxon>Ecdysozoa</taxon>
        <taxon>Arthropoda</taxon>
        <taxon>Chelicerata</taxon>
        <taxon>Arachnida</taxon>
        <taxon>Araneae</taxon>
        <taxon>Araneomorphae</taxon>
        <taxon>Entelegynae</taxon>
        <taxon>Araneoidea</taxon>
        <taxon>Nephilidae</taxon>
        <taxon>Nephila</taxon>
    </lineage>
</organism>
<sequence length="138" mass="15975">MIIIKITLVPYQGIPEEKACSSSLRFQINPRIEVYLFWVIISCVLPSSQVEFSSSQDMTTPLNERLVVKMANIEALRKSRKTERAAFTKPYNRFEELITLKSVDICELEAELNVFKGKVDRISLNFFPRNNTMQNLKL</sequence>
<evidence type="ECO:0000313" key="1">
    <source>
        <dbReference type="EMBL" id="GFT98584.1"/>
    </source>
</evidence>
<gene>
    <name evidence="1" type="ORF">NPIL_232861</name>
</gene>
<dbReference type="EMBL" id="BMAW01075796">
    <property type="protein sequence ID" value="GFT98584.1"/>
    <property type="molecule type" value="Genomic_DNA"/>
</dbReference>
<comment type="caution">
    <text evidence="1">The sequence shown here is derived from an EMBL/GenBank/DDBJ whole genome shotgun (WGS) entry which is preliminary data.</text>
</comment>